<sequence length="35" mass="3847">MPPLQSKITGGKSKGIQLMGYRRKRIIIISAACET</sequence>
<reference evidence="1" key="1">
    <citation type="submission" date="2016-02" db="EMBL/GenBank/DDBJ databases">
        <title>WGS assembly of Manihot esculenta.</title>
        <authorList>
            <person name="Bredeson J.V."/>
            <person name="Prochnik S.E."/>
            <person name="Lyons J.B."/>
            <person name="Schmutz J."/>
            <person name="Grimwood J."/>
            <person name="Vrebalov J."/>
            <person name="Bart R.S."/>
            <person name="Amuge T."/>
            <person name="Ferguson M.E."/>
            <person name="Green R."/>
            <person name="Putnam N."/>
            <person name="Stites J."/>
            <person name="Rounsley S."/>
            <person name="Rokhsar D.S."/>
        </authorList>
    </citation>
    <scope>NUCLEOTIDE SEQUENCE [LARGE SCALE GENOMIC DNA]</scope>
    <source>
        <tissue evidence="1">Leaf</tissue>
    </source>
</reference>
<protein>
    <submittedName>
        <fullName evidence="1">Uncharacterized protein</fullName>
    </submittedName>
</protein>
<organism evidence="1">
    <name type="scientific">Manihot esculenta</name>
    <name type="common">Cassava</name>
    <name type="synonym">Jatropha manihot</name>
    <dbReference type="NCBI Taxonomy" id="3983"/>
    <lineage>
        <taxon>Eukaryota</taxon>
        <taxon>Viridiplantae</taxon>
        <taxon>Streptophyta</taxon>
        <taxon>Embryophyta</taxon>
        <taxon>Tracheophyta</taxon>
        <taxon>Spermatophyta</taxon>
        <taxon>Magnoliopsida</taxon>
        <taxon>eudicotyledons</taxon>
        <taxon>Gunneridae</taxon>
        <taxon>Pentapetalae</taxon>
        <taxon>rosids</taxon>
        <taxon>fabids</taxon>
        <taxon>Malpighiales</taxon>
        <taxon>Euphorbiaceae</taxon>
        <taxon>Crotonoideae</taxon>
        <taxon>Manihoteae</taxon>
        <taxon>Manihot</taxon>
    </lineage>
</organism>
<dbReference type="EMBL" id="CM004390">
    <property type="protein sequence ID" value="OAY53083.1"/>
    <property type="molecule type" value="Genomic_DNA"/>
</dbReference>
<evidence type="ECO:0000313" key="1">
    <source>
        <dbReference type="EMBL" id="OAY53083.1"/>
    </source>
</evidence>
<proteinExistence type="predicted"/>
<accession>A0A2C9W295</accession>
<name>A0A2C9W295_MANES</name>
<dbReference type="AlphaFoldDB" id="A0A2C9W295"/>
<gene>
    <name evidence="1" type="ORF">MANES_04G134500</name>
</gene>